<dbReference type="EMBL" id="JACGCM010002279">
    <property type="protein sequence ID" value="KAF6142126.1"/>
    <property type="molecule type" value="Genomic_DNA"/>
</dbReference>
<dbReference type="InterPro" id="IPR011047">
    <property type="entry name" value="Quinoprotein_ADH-like_sf"/>
</dbReference>
<reference evidence="4 5" key="1">
    <citation type="journal article" date="2020" name="IScience">
        <title>Genome Sequencing of the Endangered Kingdonia uniflora (Circaeasteraceae, Ranunculales) Reveals Potential Mechanisms of Evolutionary Specialization.</title>
        <authorList>
            <person name="Sun Y."/>
            <person name="Deng T."/>
            <person name="Zhang A."/>
            <person name="Moore M.J."/>
            <person name="Landis J.B."/>
            <person name="Lin N."/>
            <person name="Zhang H."/>
            <person name="Zhang X."/>
            <person name="Huang J."/>
            <person name="Zhang X."/>
            <person name="Sun H."/>
            <person name="Wang H."/>
        </authorList>
    </citation>
    <scope>NUCLEOTIDE SEQUENCE [LARGE SCALE GENOMIC DNA]</scope>
    <source>
        <strain evidence="4">TB1705</strain>
        <tissue evidence="4">Leaf</tissue>
    </source>
</reference>
<dbReference type="PROSITE" id="PS50294">
    <property type="entry name" value="WD_REPEATS_REGION"/>
    <property type="match status" value="1"/>
</dbReference>
<accession>A0A7J7LHK2</accession>
<evidence type="ECO:0000256" key="1">
    <source>
        <dbReference type="ARBA" id="ARBA00022574"/>
    </source>
</evidence>
<sequence>MASSPVEPMKPYKLQQTLTGHKRAISSVKFSPDGKLLGSSSADKTIRLWSATDGIWDAATGHCSKTLIDDENPPVSFVKFSPNGKYILAGTLDGRLVKHLVLNSVSCPIKISPKTATNQKQSYKFGVN</sequence>
<evidence type="ECO:0000256" key="2">
    <source>
        <dbReference type="ARBA" id="ARBA00022737"/>
    </source>
</evidence>
<dbReference type="SUPFAM" id="SSF50998">
    <property type="entry name" value="Quinoprotein alcohol dehydrogenase-like"/>
    <property type="match status" value="1"/>
</dbReference>
<keyword evidence="2" id="KW-0677">Repeat</keyword>
<dbReference type="Proteomes" id="UP000541444">
    <property type="component" value="Unassembled WGS sequence"/>
</dbReference>
<evidence type="ECO:0000313" key="4">
    <source>
        <dbReference type="EMBL" id="KAF6142126.1"/>
    </source>
</evidence>
<organism evidence="4 5">
    <name type="scientific">Kingdonia uniflora</name>
    <dbReference type="NCBI Taxonomy" id="39325"/>
    <lineage>
        <taxon>Eukaryota</taxon>
        <taxon>Viridiplantae</taxon>
        <taxon>Streptophyta</taxon>
        <taxon>Embryophyta</taxon>
        <taxon>Tracheophyta</taxon>
        <taxon>Spermatophyta</taxon>
        <taxon>Magnoliopsida</taxon>
        <taxon>Ranunculales</taxon>
        <taxon>Circaeasteraceae</taxon>
        <taxon>Kingdonia</taxon>
    </lineage>
</organism>
<evidence type="ECO:0000256" key="3">
    <source>
        <dbReference type="PROSITE-ProRule" id="PRU00221"/>
    </source>
</evidence>
<evidence type="ECO:0000313" key="5">
    <source>
        <dbReference type="Proteomes" id="UP000541444"/>
    </source>
</evidence>
<name>A0A7J7LHK2_9MAGN</name>
<dbReference type="Gene3D" id="2.130.10.10">
    <property type="entry name" value="YVTN repeat-like/Quinoprotein amine dehydrogenase"/>
    <property type="match status" value="2"/>
</dbReference>
<protein>
    <submittedName>
        <fullName evidence="4">Uncharacterized protein</fullName>
    </submittedName>
</protein>
<dbReference type="PROSITE" id="PS50082">
    <property type="entry name" value="WD_REPEATS_2"/>
    <property type="match status" value="1"/>
</dbReference>
<dbReference type="GO" id="GO:0048188">
    <property type="term" value="C:Set1C/COMPASS complex"/>
    <property type="evidence" value="ECO:0007669"/>
    <property type="project" value="TreeGrafter"/>
</dbReference>
<comment type="caution">
    <text evidence="4">The sequence shown here is derived from an EMBL/GenBank/DDBJ whole genome shotgun (WGS) entry which is preliminary data.</text>
</comment>
<dbReference type="Pfam" id="PF00400">
    <property type="entry name" value="WD40"/>
    <property type="match status" value="2"/>
</dbReference>
<dbReference type="SMART" id="SM00320">
    <property type="entry name" value="WD40"/>
    <property type="match status" value="2"/>
</dbReference>
<dbReference type="InterPro" id="IPR001680">
    <property type="entry name" value="WD40_rpt"/>
</dbReference>
<dbReference type="PANTHER" id="PTHR22847:SF637">
    <property type="entry name" value="WD REPEAT DOMAIN 5B"/>
    <property type="match status" value="1"/>
</dbReference>
<dbReference type="AlphaFoldDB" id="A0A7J7LHK2"/>
<gene>
    <name evidence="4" type="ORF">GIB67_037044</name>
</gene>
<dbReference type="GO" id="GO:0042393">
    <property type="term" value="F:histone binding"/>
    <property type="evidence" value="ECO:0007669"/>
    <property type="project" value="TreeGrafter"/>
</dbReference>
<feature type="repeat" description="WD" evidence="3">
    <location>
        <begin position="18"/>
        <end position="50"/>
    </location>
</feature>
<dbReference type="InterPro" id="IPR015943">
    <property type="entry name" value="WD40/YVTN_repeat-like_dom_sf"/>
</dbReference>
<keyword evidence="5" id="KW-1185">Reference proteome</keyword>
<dbReference type="PANTHER" id="PTHR22847">
    <property type="entry name" value="WD40 REPEAT PROTEIN"/>
    <property type="match status" value="1"/>
</dbReference>
<keyword evidence="1 3" id="KW-0853">WD repeat</keyword>
<proteinExistence type="predicted"/>
<dbReference type="OrthoDB" id="674604at2759"/>